<organism evidence="1 2">
    <name type="scientific">Denitratisoma oestradiolicum</name>
    <dbReference type="NCBI Taxonomy" id="311182"/>
    <lineage>
        <taxon>Bacteria</taxon>
        <taxon>Pseudomonadati</taxon>
        <taxon>Pseudomonadota</taxon>
        <taxon>Betaproteobacteria</taxon>
        <taxon>Nitrosomonadales</taxon>
        <taxon>Sterolibacteriaceae</taxon>
        <taxon>Denitratisoma</taxon>
    </lineage>
</organism>
<dbReference type="RefSeq" id="WP_145770916.1">
    <property type="nucleotide sequence ID" value="NZ_LR778301.1"/>
</dbReference>
<evidence type="ECO:0008006" key="3">
    <source>
        <dbReference type="Google" id="ProtNLM"/>
    </source>
</evidence>
<name>A0A6S6XTP2_9PROT</name>
<dbReference type="Proteomes" id="UP000515733">
    <property type="component" value="Chromosome"/>
</dbReference>
<sequence length="142" mass="15618">MQLPITIALRPSASLTAVLLLGHGLALAAVFPCDLPLAGKGLLILLLVLSSFHAVARHAWHRDGPASLILRRDGRMELAWADDSNLELEVVPPTTVHAWLIVLRLRTGRQQRNLVLPPDALGVDNHRKLRVWLCWKAGNTQA</sequence>
<proteinExistence type="predicted"/>
<dbReference type="OrthoDB" id="9182772at2"/>
<keyword evidence="2" id="KW-1185">Reference proteome</keyword>
<dbReference type="EMBL" id="LR778301">
    <property type="protein sequence ID" value="CAB1369375.1"/>
    <property type="molecule type" value="Genomic_DNA"/>
</dbReference>
<gene>
    <name evidence="1" type="ORF">DENOEST_2210</name>
</gene>
<evidence type="ECO:0000313" key="1">
    <source>
        <dbReference type="EMBL" id="CAB1369375.1"/>
    </source>
</evidence>
<reference evidence="1 2" key="1">
    <citation type="submission" date="2020-03" db="EMBL/GenBank/DDBJ databases">
        <authorList>
            <consortium name="Genoscope - CEA"/>
            <person name="William W."/>
        </authorList>
    </citation>
    <scope>NUCLEOTIDE SEQUENCE [LARGE SCALE GENOMIC DNA]</scope>
    <source>
        <strain evidence="2">DSM 16959</strain>
    </source>
</reference>
<dbReference type="KEGG" id="doe:DENOEST_2210"/>
<dbReference type="InterPro" id="IPR009883">
    <property type="entry name" value="YgfX"/>
</dbReference>
<dbReference type="AlphaFoldDB" id="A0A6S6XTP2"/>
<evidence type="ECO:0000313" key="2">
    <source>
        <dbReference type="Proteomes" id="UP000515733"/>
    </source>
</evidence>
<accession>A0A6S6XTP2</accession>
<dbReference type="Pfam" id="PF07254">
    <property type="entry name" value="Cpta_toxin"/>
    <property type="match status" value="1"/>
</dbReference>
<protein>
    <recommendedName>
        <fullName evidence="3">Toxin CptA</fullName>
    </recommendedName>
</protein>